<keyword evidence="4" id="KW-0410">Iron transport</keyword>
<dbReference type="GO" id="GO:0006302">
    <property type="term" value="P:double-strand break repair"/>
    <property type="evidence" value="ECO:0007669"/>
    <property type="project" value="InterPro"/>
</dbReference>
<evidence type="ECO:0000256" key="1">
    <source>
        <dbReference type="ARBA" id="ARBA00004202"/>
    </source>
</evidence>
<evidence type="ECO:0000256" key="7">
    <source>
        <dbReference type="ARBA" id="ARBA00023136"/>
    </source>
</evidence>
<dbReference type="PANTHER" id="PTHR42771:SF2">
    <property type="entry name" value="IRON(3+)-HYDROXAMATE IMPORT ATP-BINDING PROTEIN FHUC"/>
    <property type="match status" value="1"/>
</dbReference>
<dbReference type="GO" id="GO:0016887">
    <property type="term" value="F:ATP hydrolysis activity"/>
    <property type="evidence" value="ECO:0007669"/>
    <property type="project" value="InterPro"/>
</dbReference>
<dbReference type="InterPro" id="IPR038729">
    <property type="entry name" value="Rad50/SbcC_AAA"/>
</dbReference>
<keyword evidence="5" id="KW-0408">Iron</keyword>
<protein>
    <submittedName>
        <fullName evidence="9">AAA family ATPase</fullName>
    </submittedName>
</protein>
<dbReference type="Proteomes" id="UP000237921">
    <property type="component" value="Chromosome"/>
</dbReference>
<evidence type="ECO:0000259" key="8">
    <source>
        <dbReference type="SMART" id="SM00382"/>
    </source>
</evidence>
<evidence type="ECO:0000256" key="6">
    <source>
        <dbReference type="ARBA" id="ARBA00023065"/>
    </source>
</evidence>
<sequence length="242" mass="27515">MLQAKPYLRSVQIKANMQADWSIYPFSIPAVNDIEQLTFHPDVTFFVGENGSGKSTIMEAIALALGFSEEGGTLNVRLNSASSSSNLFQYLRMIKSFKKPKDYYFLRAESYYNIGTYMNELNYVKSYGGNIHACSHGESFLKLLTHKLQGEGLYLLDEPEAALSPTMQFVALSAIHELCKNQSQLIIATHSPILLAYPNAKIYQFSDTGIREIQYEQTEHFRVTHDFLNNYQKRIQQIIDEG</sequence>
<dbReference type="AlphaFoldDB" id="A0A2L1VHT6"/>
<evidence type="ECO:0000256" key="4">
    <source>
        <dbReference type="ARBA" id="ARBA00022496"/>
    </source>
</evidence>
<dbReference type="InterPro" id="IPR051535">
    <property type="entry name" value="Siderophore_ABC-ATPase"/>
</dbReference>
<evidence type="ECO:0000256" key="5">
    <source>
        <dbReference type="ARBA" id="ARBA00023004"/>
    </source>
</evidence>
<name>A0A2L1VHT6_ACINO</name>
<dbReference type="InterPro" id="IPR027417">
    <property type="entry name" value="P-loop_NTPase"/>
</dbReference>
<gene>
    <name evidence="9" type="ORF">AL533_10575</name>
</gene>
<dbReference type="SUPFAM" id="SSF52540">
    <property type="entry name" value="P-loop containing nucleoside triphosphate hydrolases"/>
    <property type="match status" value="1"/>
</dbReference>
<keyword evidence="2" id="KW-0813">Transport</keyword>
<dbReference type="EMBL" id="CP014019">
    <property type="protein sequence ID" value="AVF44802.1"/>
    <property type="molecule type" value="Genomic_DNA"/>
</dbReference>
<dbReference type="InterPro" id="IPR003593">
    <property type="entry name" value="AAA+_ATPase"/>
</dbReference>
<evidence type="ECO:0000256" key="2">
    <source>
        <dbReference type="ARBA" id="ARBA00022448"/>
    </source>
</evidence>
<evidence type="ECO:0000313" key="10">
    <source>
        <dbReference type="Proteomes" id="UP000237921"/>
    </source>
</evidence>
<dbReference type="RefSeq" id="WP_002054502.1">
    <property type="nucleotide sequence ID" value="NZ_BHGJ01000024.1"/>
</dbReference>
<evidence type="ECO:0000256" key="3">
    <source>
        <dbReference type="ARBA" id="ARBA00022475"/>
    </source>
</evidence>
<reference evidence="10" key="1">
    <citation type="submission" date="2017-12" db="EMBL/GenBank/DDBJ databases">
        <title>FDA dAtabase for Regulatory Grade micrObial Sequences (FDA-ARGOS): Supporting development and validation of Infectious Disease Dx tests.</title>
        <authorList>
            <person name="Hoffmann M."/>
            <person name="Allard M."/>
            <person name="Evans P."/>
            <person name="Brown E."/>
            <person name="Tallon L."/>
            <person name="Sadzewicz L."/>
            <person name="Sengamalay N."/>
            <person name="Ott S."/>
            <person name="Godinez A."/>
            <person name="Nagaraj S."/>
            <person name="Vavikolanu K."/>
            <person name="Aluvathingal J."/>
            <person name="Nadendla S."/>
            <person name="Sichtig H."/>
        </authorList>
    </citation>
    <scope>NUCLEOTIDE SEQUENCE [LARGE SCALE GENOMIC DNA]</scope>
    <source>
        <strain evidence="10">FDAARGOS_129</strain>
    </source>
</reference>
<organism evidence="9 10">
    <name type="scientific">Acinetobacter nosocomialis</name>
    <dbReference type="NCBI Taxonomy" id="106654"/>
    <lineage>
        <taxon>Bacteria</taxon>
        <taxon>Pseudomonadati</taxon>
        <taxon>Pseudomonadota</taxon>
        <taxon>Gammaproteobacteria</taxon>
        <taxon>Moraxellales</taxon>
        <taxon>Moraxellaceae</taxon>
        <taxon>Acinetobacter</taxon>
        <taxon>Acinetobacter calcoaceticus/baumannii complex</taxon>
    </lineage>
</organism>
<dbReference type="GO" id="GO:0006826">
    <property type="term" value="P:iron ion transport"/>
    <property type="evidence" value="ECO:0007669"/>
    <property type="project" value="UniProtKB-KW"/>
</dbReference>
<dbReference type="PANTHER" id="PTHR42771">
    <property type="entry name" value="IRON(3+)-HYDROXAMATE IMPORT ATP-BINDING PROTEIN FHUC"/>
    <property type="match status" value="1"/>
</dbReference>
<dbReference type="GO" id="GO:0005886">
    <property type="term" value="C:plasma membrane"/>
    <property type="evidence" value="ECO:0007669"/>
    <property type="project" value="UniProtKB-SubCell"/>
</dbReference>
<dbReference type="Gene3D" id="3.40.50.300">
    <property type="entry name" value="P-loop containing nucleotide triphosphate hydrolases"/>
    <property type="match status" value="2"/>
</dbReference>
<feature type="domain" description="AAA+ ATPase" evidence="8">
    <location>
        <begin position="40"/>
        <end position="216"/>
    </location>
</feature>
<proteinExistence type="predicted"/>
<keyword evidence="6" id="KW-0406">Ion transport</keyword>
<dbReference type="Pfam" id="PF13476">
    <property type="entry name" value="AAA_23"/>
    <property type="match status" value="1"/>
</dbReference>
<keyword evidence="3" id="KW-1003">Cell membrane</keyword>
<accession>A0A2L1VHT6</accession>
<comment type="subcellular location">
    <subcellularLocation>
        <location evidence="1">Cell membrane</location>
        <topology evidence="1">Peripheral membrane protein</topology>
    </subcellularLocation>
</comment>
<dbReference type="SMART" id="SM00382">
    <property type="entry name" value="AAA"/>
    <property type="match status" value="1"/>
</dbReference>
<keyword evidence="7" id="KW-0472">Membrane</keyword>
<evidence type="ECO:0000313" key="9">
    <source>
        <dbReference type="EMBL" id="AVF44802.1"/>
    </source>
</evidence>